<sequence length="186" mass="19920">MTDAESPPATPLEPATWWTRCKAVLLDGLIFFAALIVPIIPVIVGLVVAWNGSRDEFEFNGTAIVVVVIGLVLVAAVFVWAGWLFGYRQGVTGTTPGKRRLRIRLVDVETGGAPGGARGVGRWLVPGLVGGIQGVGNVIQLVDYLWPLWDSKKQRLTDKVFRTRVVVGLPADGTDNGPEPPVSPIS</sequence>
<feature type="transmembrane region" description="Helical" evidence="6">
    <location>
        <begin position="62"/>
        <end position="85"/>
    </location>
</feature>
<accession>A0A382P4R9</accession>
<evidence type="ECO:0000313" key="8">
    <source>
        <dbReference type="EMBL" id="SVC67605.1"/>
    </source>
</evidence>
<evidence type="ECO:0000256" key="4">
    <source>
        <dbReference type="ARBA" id="ARBA00022989"/>
    </source>
</evidence>
<comment type="subcellular location">
    <subcellularLocation>
        <location evidence="1">Cell membrane</location>
        <topology evidence="1">Multi-pass membrane protein</topology>
    </subcellularLocation>
</comment>
<gene>
    <name evidence="8" type="ORF">METZ01_LOCUS320459</name>
</gene>
<dbReference type="InterPro" id="IPR051791">
    <property type="entry name" value="Pra-immunoreactive"/>
</dbReference>
<feature type="domain" description="RDD" evidence="7">
    <location>
        <begin position="15"/>
        <end position="160"/>
    </location>
</feature>
<evidence type="ECO:0000256" key="2">
    <source>
        <dbReference type="ARBA" id="ARBA00022475"/>
    </source>
</evidence>
<name>A0A382P4R9_9ZZZZ</name>
<dbReference type="PANTHER" id="PTHR36115:SF6">
    <property type="entry name" value="PROLINE-RICH ANTIGEN HOMOLOG"/>
    <property type="match status" value="1"/>
</dbReference>
<evidence type="ECO:0000259" key="7">
    <source>
        <dbReference type="Pfam" id="PF06271"/>
    </source>
</evidence>
<proteinExistence type="predicted"/>
<keyword evidence="2" id="KW-1003">Cell membrane</keyword>
<keyword evidence="4 6" id="KW-1133">Transmembrane helix</keyword>
<dbReference type="AlphaFoldDB" id="A0A382P4R9"/>
<keyword evidence="3 6" id="KW-0812">Transmembrane</keyword>
<dbReference type="EMBL" id="UINC01104455">
    <property type="protein sequence ID" value="SVC67605.1"/>
    <property type="molecule type" value="Genomic_DNA"/>
</dbReference>
<keyword evidence="5 6" id="KW-0472">Membrane</keyword>
<dbReference type="InterPro" id="IPR010432">
    <property type="entry name" value="RDD"/>
</dbReference>
<dbReference type="GO" id="GO:0005886">
    <property type="term" value="C:plasma membrane"/>
    <property type="evidence" value="ECO:0007669"/>
    <property type="project" value="UniProtKB-SubCell"/>
</dbReference>
<evidence type="ECO:0000256" key="3">
    <source>
        <dbReference type="ARBA" id="ARBA00022692"/>
    </source>
</evidence>
<organism evidence="8">
    <name type="scientific">marine metagenome</name>
    <dbReference type="NCBI Taxonomy" id="408172"/>
    <lineage>
        <taxon>unclassified sequences</taxon>
        <taxon>metagenomes</taxon>
        <taxon>ecological metagenomes</taxon>
    </lineage>
</organism>
<dbReference type="Pfam" id="PF06271">
    <property type="entry name" value="RDD"/>
    <property type="match status" value="1"/>
</dbReference>
<dbReference type="PANTHER" id="PTHR36115">
    <property type="entry name" value="PROLINE-RICH ANTIGEN HOMOLOG-RELATED"/>
    <property type="match status" value="1"/>
</dbReference>
<evidence type="ECO:0000256" key="5">
    <source>
        <dbReference type="ARBA" id="ARBA00023136"/>
    </source>
</evidence>
<evidence type="ECO:0000256" key="6">
    <source>
        <dbReference type="SAM" id="Phobius"/>
    </source>
</evidence>
<evidence type="ECO:0000256" key="1">
    <source>
        <dbReference type="ARBA" id="ARBA00004651"/>
    </source>
</evidence>
<reference evidence="8" key="1">
    <citation type="submission" date="2018-05" db="EMBL/GenBank/DDBJ databases">
        <authorList>
            <person name="Lanie J.A."/>
            <person name="Ng W.-L."/>
            <person name="Kazmierczak K.M."/>
            <person name="Andrzejewski T.M."/>
            <person name="Davidsen T.M."/>
            <person name="Wayne K.J."/>
            <person name="Tettelin H."/>
            <person name="Glass J.I."/>
            <person name="Rusch D."/>
            <person name="Podicherti R."/>
            <person name="Tsui H.-C.T."/>
            <person name="Winkler M.E."/>
        </authorList>
    </citation>
    <scope>NUCLEOTIDE SEQUENCE</scope>
</reference>
<feature type="transmembrane region" description="Helical" evidence="6">
    <location>
        <begin position="29"/>
        <end position="50"/>
    </location>
</feature>
<protein>
    <recommendedName>
        <fullName evidence="7">RDD domain-containing protein</fullName>
    </recommendedName>
</protein>